<accession>A0ABR2MED9</accession>
<evidence type="ECO:0000256" key="1">
    <source>
        <dbReference type="SAM" id="MobiDB-lite"/>
    </source>
</evidence>
<keyword evidence="3" id="KW-1185">Reference proteome</keyword>
<sequence>MADESIMEEALFVETDVNSGKIHAYTDKPEKIVETSRGENAASKEEVNPNELSFASHYGLHANPPDLMGHHSSLQSSNALQNQFGQQILGNQQGVQWFYQPFFQCNDPSRSNRTTDNVTGLQPKHPNPSPSTDGLLVPQPPFDERNYPVKRATRGLPRRSPIPIICPLHIGSFWHRGNNRERGGYETSFMDA</sequence>
<dbReference type="Proteomes" id="UP001412067">
    <property type="component" value="Unassembled WGS sequence"/>
</dbReference>
<evidence type="ECO:0000313" key="3">
    <source>
        <dbReference type="Proteomes" id="UP001412067"/>
    </source>
</evidence>
<gene>
    <name evidence="2" type="ORF">KSP40_PGU016121</name>
</gene>
<feature type="region of interest" description="Disordered" evidence="1">
    <location>
        <begin position="108"/>
        <end position="145"/>
    </location>
</feature>
<feature type="compositionally biased region" description="Polar residues" evidence="1">
    <location>
        <begin position="108"/>
        <end position="120"/>
    </location>
</feature>
<organism evidence="2 3">
    <name type="scientific">Platanthera guangdongensis</name>
    <dbReference type="NCBI Taxonomy" id="2320717"/>
    <lineage>
        <taxon>Eukaryota</taxon>
        <taxon>Viridiplantae</taxon>
        <taxon>Streptophyta</taxon>
        <taxon>Embryophyta</taxon>
        <taxon>Tracheophyta</taxon>
        <taxon>Spermatophyta</taxon>
        <taxon>Magnoliopsida</taxon>
        <taxon>Liliopsida</taxon>
        <taxon>Asparagales</taxon>
        <taxon>Orchidaceae</taxon>
        <taxon>Orchidoideae</taxon>
        <taxon>Orchideae</taxon>
        <taxon>Orchidinae</taxon>
        <taxon>Platanthera</taxon>
    </lineage>
</organism>
<evidence type="ECO:0000313" key="2">
    <source>
        <dbReference type="EMBL" id="KAK8962064.1"/>
    </source>
</evidence>
<proteinExistence type="predicted"/>
<reference evidence="2 3" key="1">
    <citation type="journal article" date="2022" name="Nat. Plants">
        <title>Genomes of leafy and leafless Platanthera orchids illuminate the evolution of mycoheterotrophy.</title>
        <authorList>
            <person name="Li M.H."/>
            <person name="Liu K.W."/>
            <person name="Li Z."/>
            <person name="Lu H.C."/>
            <person name="Ye Q.L."/>
            <person name="Zhang D."/>
            <person name="Wang J.Y."/>
            <person name="Li Y.F."/>
            <person name="Zhong Z.M."/>
            <person name="Liu X."/>
            <person name="Yu X."/>
            <person name="Liu D.K."/>
            <person name="Tu X.D."/>
            <person name="Liu B."/>
            <person name="Hao Y."/>
            <person name="Liao X.Y."/>
            <person name="Jiang Y.T."/>
            <person name="Sun W.H."/>
            <person name="Chen J."/>
            <person name="Chen Y.Q."/>
            <person name="Ai Y."/>
            <person name="Zhai J.W."/>
            <person name="Wu S.S."/>
            <person name="Zhou Z."/>
            <person name="Hsiao Y.Y."/>
            <person name="Wu W.L."/>
            <person name="Chen Y.Y."/>
            <person name="Lin Y.F."/>
            <person name="Hsu J.L."/>
            <person name="Li C.Y."/>
            <person name="Wang Z.W."/>
            <person name="Zhao X."/>
            <person name="Zhong W.Y."/>
            <person name="Ma X.K."/>
            <person name="Ma L."/>
            <person name="Huang J."/>
            <person name="Chen G.Z."/>
            <person name="Huang M.Z."/>
            <person name="Huang L."/>
            <person name="Peng D.H."/>
            <person name="Luo Y.B."/>
            <person name="Zou S.Q."/>
            <person name="Chen S.P."/>
            <person name="Lan S."/>
            <person name="Tsai W.C."/>
            <person name="Van de Peer Y."/>
            <person name="Liu Z.J."/>
        </authorList>
    </citation>
    <scope>NUCLEOTIDE SEQUENCE [LARGE SCALE GENOMIC DNA]</scope>
    <source>
        <strain evidence="2">Lor288</strain>
    </source>
</reference>
<comment type="caution">
    <text evidence="2">The sequence shown here is derived from an EMBL/GenBank/DDBJ whole genome shotgun (WGS) entry which is preliminary data.</text>
</comment>
<name>A0ABR2MED9_9ASPA</name>
<dbReference type="EMBL" id="JBBWWR010000009">
    <property type="protein sequence ID" value="KAK8962064.1"/>
    <property type="molecule type" value="Genomic_DNA"/>
</dbReference>
<protein>
    <submittedName>
        <fullName evidence="2">Uncharacterized protein</fullName>
    </submittedName>
</protein>